<sequence>MRPFRQLLLLLLAAVLLVGSAAPASADAKAKRKPTACQAAKAKAKKSSSAARKKAVRRACRKPVRRPVRPVTPTPPVQDDEPVDETQPPTPVDTVVETVTISALEQGVMDCANRERAARGIGPLQIDASLTRAARGHAADMSQRSYFSHETPEGRTPWDRIEAALQGALPFRAMGENIAMGFSSAEATCRGWMASPGHKRNILDPVYTLIGPAWVDGYAVQNFGTR</sequence>
<dbReference type="AlphaFoldDB" id="A0A2T4UKN1"/>
<dbReference type="Pfam" id="PF00188">
    <property type="entry name" value="CAP"/>
    <property type="match status" value="1"/>
</dbReference>
<feature type="region of interest" description="Disordered" evidence="1">
    <location>
        <begin position="23"/>
        <end position="91"/>
    </location>
</feature>
<dbReference type="InterPro" id="IPR014044">
    <property type="entry name" value="CAP_dom"/>
</dbReference>
<protein>
    <recommendedName>
        <fullName evidence="3">SCP domain-containing protein</fullName>
    </recommendedName>
</protein>
<keyword evidence="2" id="KW-0732">Signal</keyword>
<feature type="signal peptide" evidence="2">
    <location>
        <begin position="1"/>
        <end position="26"/>
    </location>
</feature>
<accession>A0A2T4UKN1</accession>
<feature type="domain" description="SCP" evidence="3">
    <location>
        <begin position="111"/>
        <end position="221"/>
    </location>
</feature>
<evidence type="ECO:0000259" key="3">
    <source>
        <dbReference type="Pfam" id="PF00188"/>
    </source>
</evidence>
<feature type="compositionally biased region" description="Basic residues" evidence="1">
    <location>
        <begin position="42"/>
        <end position="68"/>
    </location>
</feature>
<dbReference type="OrthoDB" id="68195at2"/>
<dbReference type="InterPro" id="IPR035940">
    <property type="entry name" value="CAP_sf"/>
</dbReference>
<dbReference type="Gene3D" id="3.40.33.10">
    <property type="entry name" value="CAP"/>
    <property type="match status" value="1"/>
</dbReference>
<comment type="caution">
    <text evidence="4">The sequence shown here is derived from an EMBL/GenBank/DDBJ whole genome shotgun (WGS) entry which is preliminary data.</text>
</comment>
<feature type="chain" id="PRO_5016350668" description="SCP domain-containing protein" evidence="2">
    <location>
        <begin position="27"/>
        <end position="226"/>
    </location>
</feature>
<dbReference type="PANTHER" id="PTHR31157:SF1">
    <property type="entry name" value="SCP DOMAIN-CONTAINING PROTEIN"/>
    <property type="match status" value="1"/>
</dbReference>
<dbReference type="Proteomes" id="UP000240739">
    <property type="component" value="Unassembled WGS sequence"/>
</dbReference>
<organism evidence="4 5">
    <name type="scientific">Paraconexibacter algicola</name>
    <dbReference type="NCBI Taxonomy" id="2133960"/>
    <lineage>
        <taxon>Bacteria</taxon>
        <taxon>Bacillati</taxon>
        <taxon>Actinomycetota</taxon>
        <taxon>Thermoleophilia</taxon>
        <taxon>Solirubrobacterales</taxon>
        <taxon>Paraconexibacteraceae</taxon>
        <taxon>Paraconexibacter</taxon>
    </lineage>
</organism>
<dbReference type="RefSeq" id="WP_107568402.1">
    <property type="nucleotide sequence ID" value="NZ_PYYB01000001.1"/>
</dbReference>
<name>A0A2T4UKN1_9ACTN</name>
<dbReference type="EMBL" id="PYYB01000001">
    <property type="protein sequence ID" value="PTL59758.1"/>
    <property type="molecule type" value="Genomic_DNA"/>
</dbReference>
<evidence type="ECO:0000256" key="2">
    <source>
        <dbReference type="SAM" id="SignalP"/>
    </source>
</evidence>
<proteinExistence type="predicted"/>
<evidence type="ECO:0000313" key="5">
    <source>
        <dbReference type="Proteomes" id="UP000240739"/>
    </source>
</evidence>
<evidence type="ECO:0000256" key="1">
    <source>
        <dbReference type="SAM" id="MobiDB-lite"/>
    </source>
</evidence>
<keyword evidence="5" id="KW-1185">Reference proteome</keyword>
<evidence type="ECO:0000313" key="4">
    <source>
        <dbReference type="EMBL" id="PTL59758.1"/>
    </source>
</evidence>
<dbReference type="CDD" id="cd05379">
    <property type="entry name" value="CAP_bacterial"/>
    <property type="match status" value="1"/>
</dbReference>
<gene>
    <name evidence="4" type="ORF">C7Y72_08885</name>
</gene>
<reference evidence="4 5" key="1">
    <citation type="submission" date="2018-03" db="EMBL/GenBank/DDBJ databases">
        <title>Aquarubrobacter algicola gen. nov., sp. nov., a novel actinobacterium isolated from shallow eutrophic lake during the end of cyanobacterial harmful algal blooms.</title>
        <authorList>
            <person name="Chun S.J."/>
        </authorList>
    </citation>
    <scope>NUCLEOTIDE SEQUENCE [LARGE SCALE GENOMIC DNA]</scope>
    <source>
        <strain evidence="4 5">Seoho-28</strain>
    </source>
</reference>
<dbReference type="PANTHER" id="PTHR31157">
    <property type="entry name" value="SCP DOMAIN-CONTAINING PROTEIN"/>
    <property type="match status" value="1"/>
</dbReference>
<dbReference type="SUPFAM" id="SSF55797">
    <property type="entry name" value="PR-1-like"/>
    <property type="match status" value="1"/>
</dbReference>